<evidence type="ECO:0008006" key="4">
    <source>
        <dbReference type="Google" id="ProtNLM"/>
    </source>
</evidence>
<evidence type="ECO:0000256" key="1">
    <source>
        <dbReference type="SAM" id="SignalP"/>
    </source>
</evidence>
<dbReference type="OrthoDB" id="5493930at2"/>
<evidence type="ECO:0000313" key="2">
    <source>
        <dbReference type="EMBL" id="TKD07366.1"/>
    </source>
</evidence>
<comment type="caution">
    <text evidence="2">The sequence shown here is derived from an EMBL/GenBank/DDBJ whole genome shotgun (WGS) entry which is preliminary data.</text>
</comment>
<feature type="chain" id="PRO_5021027365" description="Tryptophan synthase alpha chain" evidence="1">
    <location>
        <begin position="25"/>
        <end position="392"/>
    </location>
</feature>
<evidence type="ECO:0000313" key="3">
    <source>
        <dbReference type="Proteomes" id="UP000309215"/>
    </source>
</evidence>
<dbReference type="PROSITE" id="PS51257">
    <property type="entry name" value="PROKAR_LIPOPROTEIN"/>
    <property type="match status" value="1"/>
</dbReference>
<organism evidence="2 3">
    <name type="scientific">Polyangium fumosum</name>
    <dbReference type="NCBI Taxonomy" id="889272"/>
    <lineage>
        <taxon>Bacteria</taxon>
        <taxon>Pseudomonadati</taxon>
        <taxon>Myxococcota</taxon>
        <taxon>Polyangia</taxon>
        <taxon>Polyangiales</taxon>
        <taxon>Polyangiaceae</taxon>
        <taxon>Polyangium</taxon>
    </lineage>
</organism>
<name>A0A4V5PMU9_9BACT</name>
<gene>
    <name evidence="2" type="ORF">E8A74_18140</name>
</gene>
<dbReference type="Proteomes" id="UP000309215">
    <property type="component" value="Unassembled WGS sequence"/>
</dbReference>
<keyword evidence="3" id="KW-1185">Reference proteome</keyword>
<dbReference type="AlphaFoldDB" id="A0A4V5PMU9"/>
<feature type="signal peptide" evidence="1">
    <location>
        <begin position="1"/>
        <end position="24"/>
    </location>
</feature>
<reference evidence="2 3" key="1">
    <citation type="submission" date="2019-04" db="EMBL/GenBank/DDBJ databases">
        <authorList>
            <person name="Li Y."/>
            <person name="Wang J."/>
        </authorList>
    </citation>
    <scope>NUCLEOTIDE SEQUENCE [LARGE SCALE GENOMIC DNA]</scope>
    <source>
        <strain evidence="2 3">DSM 14668</strain>
    </source>
</reference>
<keyword evidence="1" id="KW-0732">Signal</keyword>
<accession>A0A4V5PMU9</accession>
<dbReference type="RefSeq" id="WP_136930282.1">
    <property type="nucleotide sequence ID" value="NZ_SSMQ01000017.1"/>
</dbReference>
<sequence length="392" mass="39634">MSQKNKWIRLVAAPAFVLGVGLTAGLGCSDIADIAEGCDEFRADAQWGANLDIDFRVKSFMSASGAFVTLADKMIADVTAACQGIAKATNRDETKWSSLEGSARLEAVCKEAELGFDEVIKANANVQLVALVEGGKCEASLDASAECNARCDVSGKCTPAQLEAKCEPGKLAGTCKAECKGACTADVGATVECRGSCSAVCNGKCDGQCSTGDANNCNGRCDGTCEGTCSGACELEANAAVQCDGTCRGECSVEFEAPHCEGKITPPECELDADCQASCNAQVQANASCTPPKVTIELAGGATADLEALAAALEEHLPKLIVNGIERGQAALDAGQVLVEVGGNLEGALTSSGKAFVCATQAATASLNASVEVKVSVEASASVGGKAAGSVN</sequence>
<proteinExistence type="predicted"/>
<protein>
    <recommendedName>
        <fullName evidence="4">Tryptophan synthase alpha chain</fullName>
    </recommendedName>
</protein>
<dbReference type="EMBL" id="SSMQ01000017">
    <property type="protein sequence ID" value="TKD07366.1"/>
    <property type="molecule type" value="Genomic_DNA"/>
</dbReference>